<dbReference type="SMART" id="SM00645">
    <property type="entry name" value="Pept_C1"/>
    <property type="match status" value="1"/>
</dbReference>
<keyword evidence="11" id="KW-1185">Reference proteome</keyword>
<keyword evidence="6" id="KW-1015">Disulfide bond</keyword>
<evidence type="ECO:0000259" key="8">
    <source>
        <dbReference type="SMART" id="SM00645"/>
    </source>
</evidence>
<evidence type="ECO:0000256" key="2">
    <source>
        <dbReference type="ARBA" id="ARBA00022670"/>
    </source>
</evidence>
<dbReference type="InterPro" id="IPR013128">
    <property type="entry name" value="Peptidase_C1A"/>
</dbReference>
<dbReference type="PROSITE" id="PS00139">
    <property type="entry name" value="THIOL_PROTEASE_CYS"/>
    <property type="match status" value="1"/>
</dbReference>
<evidence type="ECO:0000313" key="11">
    <source>
        <dbReference type="Proteomes" id="UP000746747"/>
    </source>
</evidence>
<keyword evidence="5" id="KW-0865">Zymogen</keyword>
<keyword evidence="2" id="KW-0645">Protease</keyword>
<dbReference type="AlphaFoldDB" id="A0A8J2Q0N6"/>
<dbReference type="EMBL" id="CAKAEH010000410">
    <property type="protein sequence ID" value="CAG9530886.1"/>
    <property type="molecule type" value="Genomic_DNA"/>
</dbReference>
<evidence type="ECO:0000256" key="6">
    <source>
        <dbReference type="ARBA" id="ARBA00023157"/>
    </source>
</evidence>
<comment type="caution">
    <text evidence="10">The sequence shown here is derived from an EMBL/GenBank/DDBJ whole genome shotgun (WGS) entry which is preliminary data.</text>
</comment>
<feature type="non-terminal residue" evidence="10">
    <location>
        <position position="333"/>
    </location>
</feature>
<dbReference type="Gene3D" id="3.90.70.10">
    <property type="entry name" value="Cysteine proteinases"/>
    <property type="match status" value="1"/>
</dbReference>
<keyword evidence="4" id="KW-0788">Thiol protease</keyword>
<dbReference type="GO" id="GO:0006508">
    <property type="term" value="P:proteolysis"/>
    <property type="evidence" value="ECO:0007669"/>
    <property type="project" value="UniProtKB-KW"/>
</dbReference>
<evidence type="ECO:0000256" key="5">
    <source>
        <dbReference type="ARBA" id="ARBA00023145"/>
    </source>
</evidence>
<comment type="similarity">
    <text evidence="1">Belongs to the peptidase C1 family.</text>
</comment>
<dbReference type="FunFam" id="3.90.70.10:FF:000006">
    <property type="entry name" value="Cathepsin S"/>
    <property type="match status" value="1"/>
</dbReference>
<feature type="domain" description="Peptidase C1A papain C-terminal" evidence="8">
    <location>
        <begin position="120"/>
        <end position="333"/>
    </location>
</feature>
<evidence type="ECO:0000256" key="3">
    <source>
        <dbReference type="ARBA" id="ARBA00022801"/>
    </source>
</evidence>
<dbReference type="PRINTS" id="PR00705">
    <property type="entry name" value="PAPAIN"/>
</dbReference>
<accession>A0A8J2Q0N6</accession>
<dbReference type="Pfam" id="PF08246">
    <property type="entry name" value="Inhibitor_I29"/>
    <property type="match status" value="1"/>
</dbReference>
<evidence type="ECO:0000256" key="7">
    <source>
        <dbReference type="ARBA" id="ARBA00069138"/>
    </source>
</evidence>
<feature type="domain" description="Cathepsin propeptide inhibitor" evidence="9">
    <location>
        <begin position="29"/>
        <end position="88"/>
    </location>
</feature>
<gene>
    <name evidence="10" type="ORF">CJOHNSTONI_LOCUS1328</name>
</gene>
<dbReference type="InterPro" id="IPR013201">
    <property type="entry name" value="Prot_inhib_I29"/>
</dbReference>
<evidence type="ECO:0000256" key="4">
    <source>
        <dbReference type="ARBA" id="ARBA00022807"/>
    </source>
</evidence>
<evidence type="ECO:0000313" key="10">
    <source>
        <dbReference type="EMBL" id="CAG9530886.1"/>
    </source>
</evidence>
<evidence type="ECO:0000256" key="1">
    <source>
        <dbReference type="ARBA" id="ARBA00008455"/>
    </source>
</evidence>
<dbReference type="Pfam" id="PF00112">
    <property type="entry name" value="Peptidase_C1"/>
    <property type="match status" value="1"/>
</dbReference>
<dbReference type="SUPFAM" id="SSF54001">
    <property type="entry name" value="Cysteine proteinases"/>
    <property type="match status" value="1"/>
</dbReference>
<keyword evidence="3" id="KW-0378">Hydrolase</keyword>
<proteinExistence type="inferred from homology"/>
<dbReference type="OrthoDB" id="10253408at2759"/>
<dbReference type="PANTHER" id="PTHR12411">
    <property type="entry name" value="CYSTEINE PROTEASE FAMILY C1-RELATED"/>
    <property type="match status" value="1"/>
</dbReference>
<sequence>GKSTIVQEFLKKLVNDGELQTMKKLETEWKDYKTSLGKHYNQSENNMRMAIFESNELTTEKMNREYDEGLVSYKTALNDLSDLTESEFLVMNGIQLSNDTGRRHTRQIRNFYKYNKTEKLPRTVDWRKRGSVTPIKAQGACGSCYAFATVAALEAYHKKKTGRLIDLSPQNIVDCTWKYGNNGCRSGFMVTGFRYAKSFGIMAESKYPYVSVVRNCKWRQKYAIAKDNGYFEIEDGDELALKHAVAKHGPVTVGMSGHQRGFLLYKSGIYKDRNCGRPSHAVLIVGYGSHKTLGDYWIVKNSWGTTWGKNGYAYVARNKGNMCHIASMASFPI</sequence>
<name>A0A8J2Q0N6_9BILA</name>
<evidence type="ECO:0000259" key="9">
    <source>
        <dbReference type="SMART" id="SM00848"/>
    </source>
</evidence>
<organism evidence="10 11">
    <name type="scientific">Cercopithifilaria johnstoni</name>
    <dbReference type="NCBI Taxonomy" id="2874296"/>
    <lineage>
        <taxon>Eukaryota</taxon>
        <taxon>Metazoa</taxon>
        <taxon>Ecdysozoa</taxon>
        <taxon>Nematoda</taxon>
        <taxon>Chromadorea</taxon>
        <taxon>Rhabditida</taxon>
        <taxon>Spirurina</taxon>
        <taxon>Spiruromorpha</taxon>
        <taxon>Filarioidea</taxon>
        <taxon>Onchocercidae</taxon>
        <taxon>Cercopithifilaria</taxon>
    </lineage>
</organism>
<dbReference type="SMART" id="SM00848">
    <property type="entry name" value="Inhibitor_I29"/>
    <property type="match status" value="1"/>
</dbReference>
<dbReference type="GO" id="GO:0008234">
    <property type="term" value="F:cysteine-type peptidase activity"/>
    <property type="evidence" value="ECO:0007669"/>
    <property type="project" value="UniProtKB-KW"/>
</dbReference>
<dbReference type="InterPro" id="IPR039417">
    <property type="entry name" value="Peptidase_C1A_papain-like"/>
</dbReference>
<dbReference type="CDD" id="cd02248">
    <property type="entry name" value="Peptidase_C1A"/>
    <property type="match status" value="1"/>
</dbReference>
<dbReference type="InterPro" id="IPR038765">
    <property type="entry name" value="Papain-like_cys_pep_sf"/>
</dbReference>
<dbReference type="Proteomes" id="UP000746747">
    <property type="component" value="Unassembled WGS sequence"/>
</dbReference>
<dbReference type="InterPro" id="IPR000668">
    <property type="entry name" value="Peptidase_C1A_C"/>
</dbReference>
<reference evidence="10" key="1">
    <citation type="submission" date="2021-09" db="EMBL/GenBank/DDBJ databases">
        <authorList>
            <consortium name="Pathogen Informatics"/>
        </authorList>
    </citation>
    <scope>NUCLEOTIDE SEQUENCE</scope>
</reference>
<dbReference type="InterPro" id="IPR000169">
    <property type="entry name" value="Pept_cys_AS"/>
</dbReference>
<protein>
    <recommendedName>
        <fullName evidence="7">Cathepsin L-like</fullName>
    </recommendedName>
</protein>